<feature type="domain" description="PPIase cyclophilin-type" evidence="6">
    <location>
        <begin position="32"/>
        <end position="195"/>
    </location>
</feature>
<keyword evidence="4 5" id="KW-0413">Isomerase</keyword>
<proteinExistence type="inferred from homology"/>
<accession>A0A8D9GTV8</accession>
<evidence type="ECO:0000256" key="2">
    <source>
        <dbReference type="ARBA" id="ARBA00007365"/>
    </source>
</evidence>
<dbReference type="PIRSF" id="PIRSF001467">
    <property type="entry name" value="Peptidylpro_ismrse"/>
    <property type="match status" value="1"/>
</dbReference>
<dbReference type="PANTHER" id="PTHR11071:SF533">
    <property type="entry name" value="PEPTIDYL-PROLYL CIS-TRANS ISOMERASE CYP18-4"/>
    <property type="match status" value="1"/>
</dbReference>
<sequence>MKHPSLTTLSITTTTNTASSSLSIKMANPRVFFDMTLDGAPAGRIVMELYKDTTPNTAENFRALCTGEKGVGKKGKPLHFKGSAFHRVIPGFMCQGGDFTAGNGTGGESIYGDKFKDENFVKKHTGAGILSMANSGPNTNGSQFFICTAETSWLDGKHVVFGKVVEGMEVVKAIEKVGSSSGTTKKKVVVADCGQIA</sequence>
<dbReference type="Gene3D" id="2.40.100.10">
    <property type="entry name" value="Cyclophilin-like"/>
    <property type="match status" value="1"/>
</dbReference>
<organism evidence="7 8">
    <name type="scientific">Brassica campestris</name>
    <name type="common">Field mustard</name>
    <dbReference type="NCBI Taxonomy" id="3711"/>
    <lineage>
        <taxon>Eukaryota</taxon>
        <taxon>Viridiplantae</taxon>
        <taxon>Streptophyta</taxon>
        <taxon>Embryophyta</taxon>
        <taxon>Tracheophyta</taxon>
        <taxon>Spermatophyta</taxon>
        <taxon>Magnoliopsida</taxon>
        <taxon>eudicotyledons</taxon>
        <taxon>Gunneridae</taxon>
        <taxon>Pentapetalae</taxon>
        <taxon>rosids</taxon>
        <taxon>malvids</taxon>
        <taxon>Brassicales</taxon>
        <taxon>Brassicaceae</taxon>
        <taxon>Brassiceae</taxon>
        <taxon>Brassica</taxon>
    </lineage>
</organism>
<dbReference type="InterPro" id="IPR029000">
    <property type="entry name" value="Cyclophilin-like_dom_sf"/>
</dbReference>
<dbReference type="PROSITE" id="PS50072">
    <property type="entry name" value="CSA_PPIASE_2"/>
    <property type="match status" value="1"/>
</dbReference>
<dbReference type="InterPro" id="IPR002130">
    <property type="entry name" value="Cyclophilin-type_PPIase_dom"/>
</dbReference>
<name>A0A8D9GTV8_BRACM</name>
<evidence type="ECO:0000313" key="7">
    <source>
        <dbReference type="EMBL" id="CAG7886296.1"/>
    </source>
</evidence>
<dbReference type="InterPro" id="IPR024936">
    <property type="entry name" value="Cyclophilin-type_PPIase"/>
</dbReference>
<protein>
    <recommendedName>
        <fullName evidence="5">Peptidyl-prolyl cis-trans isomerase</fullName>
        <shortName evidence="5">PPIase</shortName>
        <ecNumber evidence="5">5.2.1.8</ecNumber>
    </recommendedName>
</protein>
<dbReference type="GO" id="GO:0003755">
    <property type="term" value="F:peptidyl-prolyl cis-trans isomerase activity"/>
    <property type="evidence" value="ECO:0007669"/>
    <property type="project" value="UniProtKB-UniRule"/>
</dbReference>
<evidence type="ECO:0000256" key="5">
    <source>
        <dbReference type="RuleBase" id="RU363019"/>
    </source>
</evidence>
<dbReference type="EC" id="5.2.1.8" evidence="5"/>
<keyword evidence="3 5" id="KW-0697">Rotamase</keyword>
<dbReference type="EMBL" id="LS974617">
    <property type="protein sequence ID" value="CAG7886296.1"/>
    <property type="molecule type" value="Genomic_DNA"/>
</dbReference>
<evidence type="ECO:0000256" key="1">
    <source>
        <dbReference type="ARBA" id="ARBA00000971"/>
    </source>
</evidence>
<dbReference type="Gramene" id="A01p03720.2_BraZ1">
    <property type="protein sequence ID" value="A01p03720.2_BraZ1.CDS.1"/>
    <property type="gene ID" value="A01g03720.2_BraZ1"/>
</dbReference>
<evidence type="ECO:0000259" key="6">
    <source>
        <dbReference type="PROSITE" id="PS50072"/>
    </source>
</evidence>
<gene>
    <name evidence="7" type="ORF">BRAPAZ1V2_A01P03720.2</name>
</gene>
<evidence type="ECO:0000313" key="8">
    <source>
        <dbReference type="Proteomes" id="UP000694005"/>
    </source>
</evidence>
<dbReference type="FunFam" id="2.40.100.10:FF:000002">
    <property type="entry name" value="Peptidyl-prolyl cis-trans isomerase"/>
    <property type="match status" value="1"/>
</dbReference>
<dbReference type="Proteomes" id="UP000694005">
    <property type="component" value="Chromosome A01"/>
</dbReference>
<evidence type="ECO:0000256" key="3">
    <source>
        <dbReference type="ARBA" id="ARBA00023110"/>
    </source>
</evidence>
<dbReference type="PROSITE" id="PS00170">
    <property type="entry name" value="CSA_PPIASE_1"/>
    <property type="match status" value="1"/>
</dbReference>
<dbReference type="PRINTS" id="PR00153">
    <property type="entry name" value="CSAPPISMRASE"/>
</dbReference>
<comment type="catalytic activity">
    <reaction evidence="1 5">
        <text>[protein]-peptidylproline (omega=180) = [protein]-peptidylproline (omega=0)</text>
        <dbReference type="Rhea" id="RHEA:16237"/>
        <dbReference type="Rhea" id="RHEA-COMP:10747"/>
        <dbReference type="Rhea" id="RHEA-COMP:10748"/>
        <dbReference type="ChEBI" id="CHEBI:83833"/>
        <dbReference type="ChEBI" id="CHEBI:83834"/>
        <dbReference type="EC" id="5.2.1.8"/>
    </reaction>
</comment>
<comment type="similarity">
    <text evidence="2 5">Belongs to the cyclophilin-type PPIase family.</text>
</comment>
<dbReference type="InterPro" id="IPR020892">
    <property type="entry name" value="Cyclophilin-type_PPIase_CS"/>
</dbReference>
<dbReference type="SUPFAM" id="SSF50891">
    <property type="entry name" value="Cyclophilin-like"/>
    <property type="match status" value="1"/>
</dbReference>
<evidence type="ECO:0000256" key="4">
    <source>
        <dbReference type="ARBA" id="ARBA00023235"/>
    </source>
</evidence>
<dbReference type="Pfam" id="PF00160">
    <property type="entry name" value="Pro_isomerase"/>
    <property type="match status" value="1"/>
</dbReference>
<reference evidence="7 8" key="1">
    <citation type="submission" date="2021-07" db="EMBL/GenBank/DDBJ databases">
        <authorList>
            <consortium name="Genoscope - CEA"/>
            <person name="William W."/>
        </authorList>
    </citation>
    <scope>NUCLEOTIDE SEQUENCE [LARGE SCALE GENOMIC DNA]</scope>
</reference>
<dbReference type="AlphaFoldDB" id="A0A8D9GTV8"/>
<dbReference type="GO" id="GO:0006457">
    <property type="term" value="P:protein folding"/>
    <property type="evidence" value="ECO:0007669"/>
    <property type="project" value="InterPro"/>
</dbReference>
<dbReference type="PANTHER" id="PTHR11071">
    <property type="entry name" value="PEPTIDYL-PROLYL CIS-TRANS ISOMERASE"/>
    <property type="match status" value="1"/>
</dbReference>
<dbReference type="CDD" id="cd01926">
    <property type="entry name" value="cyclophilin_ABH_like"/>
    <property type="match status" value="1"/>
</dbReference>
<comment type="function">
    <text evidence="5">PPIases accelerate the folding of proteins. It catalyzes the cis-trans isomerization of proline imidic peptide bonds in oligopeptides.</text>
</comment>